<dbReference type="Proteomes" id="UP001303587">
    <property type="component" value="Chromosome"/>
</dbReference>
<evidence type="ECO:0000313" key="2">
    <source>
        <dbReference type="Proteomes" id="UP001303587"/>
    </source>
</evidence>
<protein>
    <submittedName>
        <fullName evidence="1">Uncharacterized protein</fullName>
    </submittedName>
</protein>
<proteinExistence type="predicted"/>
<sequence>MAIELELSNMPADLKLKWVLNELQADDRFLVKGIEDIKYYYAAKQNFSEILWYVTRVLKEKYGSRLLRQMKIEVEYDCHFLEIQIPIAQSGLELSREMISICEDARKMYGTTADDFFLITQYEKY</sequence>
<keyword evidence="2" id="KW-1185">Reference proteome</keyword>
<gene>
    <name evidence="1" type="ORF">MsAc7_15520</name>
</gene>
<name>A0AA96V5M2_9EURY</name>
<evidence type="ECO:0000313" key="1">
    <source>
        <dbReference type="EMBL" id="WNY25980.1"/>
    </source>
</evidence>
<dbReference type="AlphaFoldDB" id="A0AA96V5M2"/>
<dbReference type="GeneID" id="89230648"/>
<dbReference type="RefSeq" id="WP_338102320.1">
    <property type="nucleotide sequence ID" value="NZ_CP131060.1"/>
</dbReference>
<dbReference type="EMBL" id="CP131060">
    <property type="protein sequence ID" value="WNY25980.1"/>
    <property type="molecule type" value="Genomic_DNA"/>
</dbReference>
<reference evidence="1 2" key="1">
    <citation type="submission" date="2023-07" db="EMBL/GenBank/DDBJ databases">
        <title>Closed genoem sequence of Methanosarcinaceae archaeon Ac7.</title>
        <authorList>
            <person name="Poehlein A."/>
            <person name="Protasov E."/>
            <person name="Platt K."/>
            <person name="Reeh H."/>
            <person name="Daniel R."/>
            <person name="Brune A."/>
        </authorList>
    </citation>
    <scope>NUCLEOTIDE SEQUENCE [LARGE SCALE GENOMIC DNA]</scope>
    <source>
        <strain evidence="1 2">Ac7</strain>
    </source>
</reference>
<organism evidence="1 2">
    <name type="scientific">Methanolapillus millepedarum</name>
    <dbReference type="NCBI Taxonomy" id="3028296"/>
    <lineage>
        <taxon>Archaea</taxon>
        <taxon>Methanobacteriati</taxon>
        <taxon>Methanobacteriota</taxon>
        <taxon>Stenosarchaea group</taxon>
        <taxon>Methanomicrobia</taxon>
        <taxon>Methanosarcinales</taxon>
        <taxon>Methanosarcinaceae</taxon>
        <taxon>Methanolapillus</taxon>
    </lineage>
</organism>
<accession>A0AA96V5M2</accession>